<dbReference type="Pfam" id="PF01381">
    <property type="entry name" value="HTH_3"/>
    <property type="match status" value="1"/>
</dbReference>
<name>U3GYV7_9CORY</name>
<dbReference type="HOGENOM" id="CLU_2092667_0_0_11"/>
<proteinExistence type="predicted"/>
<dbReference type="Proteomes" id="UP000016943">
    <property type="component" value="Chromosome"/>
</dbReference>
<dbReference type="SMART" id="SM00530">
    <property type="entry name" value="HTH_XRE"/>
    <property type="match status" value="1"/>
</dbReference>
<evidence type="ECO:0000313" key="2">
    <source>
        <dbReference type="EMBL" id="AGU15998.1"/>
    </source>
</evidence>
<protein>
    <recommendedName>
        <fullName evidence="1">HTH cro/C1-type domain-containing protein</fullName>
    </recommendedName>
</protein>
<dbReference type="PROSITE" id="PS50943">
    <property type="entry name" value="HTH_CROC1"/>
    <property type="match status" value="1"/>
</dbReference>
<dbReference type="GO" id="GO:0003677">
    <property type="term" value="F:DNA binding"/>
    <property type="evidence" value="ECO:0007669"/>
    <property type="project" value="InterPro"/>
</dbReference>
<accession>U3GYV7</accession>
<dbReference type="GeneID" id="78250698"/>
<feature type="domain" description="HTH cro/C1-type" evidence="1">
    <location>
        <begin position="21"/>
        <end position="75"/>
    </location>
</feature>
<dbReference type="KEGG" id="caz:CARG_09535"/>
<dbReference type="Gene3D" id="1.10.260.40">
    <property type="entry name" value="lambda repressor-like DNA-binding domains"/>
    <property type="match status" value="1"/>
</dbReference>
<evidence type="ECO:0000313" key="3">
    <source>
        <dbReference type="Proteomes" id="UP000016943"/>
    </source>
</evidence>
<dbReference type="InterPro" id="IPR001387">
    <property type="entry name" value="Cro/C1-type_HTH"/>
</dbReference>
<dbReference type="RefSeq" id="WP_021012395.1">
    <property type="nucleotide sequence ID" value="NC_022198.1"/>
</dbReference>
<dbReference type="EMBL" id="CP006365">
    <property type="protein sequence ID" value="AGU15998.1"/>
    <property type="molecule type" value="Genomic_DNA"/>
</dbReference>
<dbReference type="SUPFAM" id="SSF47413">
    <property type="entry name" value="lambda repressor-like DNA-binding domains"/>
    <property type="match status" value="1"/>
</dbReference>
<evidence type="ECO:0000259" key="1">
    <source>
        <dbReference type="PROSITE" id="PS50943"/>
    </source>
</evidence>
<dbReference type="InterPro" id="IPR010982">
    <property type="entry name" value="Lambda_DNA-bd_dom_sf"/>
</dbReference>
<dbReference type="PATRIC" id="fig|1348662.3.peg.1884"/>
<dbReference type="CDD" id="cd00093">
    <property type="entry name" value="HTH_XRE"/>
    <property type="match status" value="1"/>
</dbReference>
<dbReference type="OrthoDB" id="4414848at2"/>
<organism evidence="2 3">
    <name type="scientific">Corynebacterium argentoratense DSM 44202</name>
    <dbReference type="NCBI Taxonomy" id="1348662"/>
    <lineage>
        <taxon>Bacteria</taxon>
        <taxon>Bacillati</taxon>
        <taxon>Actinomycetota</taxon>
        <taxon>Actinomycetes</taxon>
        <taxon>Mycobacteriales</taxon>
        <taxon>Corynebacteriaceae</taxon>
        <taxon>Corynebacterium</taxon>
    </lineage>
</organism>
<gene>
    <name evidence="2" type="ORF">CARG_09535</name>
</gene>
<reference evidence="2 3" key="1">
    <citation type="journal article" date="2013" name="Genome Announc.">
        <title>Whole-Genome Sequence of the Clinical Strain Corynebacterium argentoratense DSM 44202, Isolated from a Human Throat Specimen.</title>
        <authorList>
            <person name="Bomholt C."/>
            <person name="Glaub A."/>
            <person name="Gravermann K."/>
            <person name="Albersmeier A."/>
            <person name="Brinkrolf K."/>
            <person name="Ruckert C."/>
            <person name="Tauch A."/>
        </authorList>
    </citation>
    <scope>NUCLEOTIDE SEQUENCE [LARGE SCALE GENOMIC DNA]</scope>
    <source>
        <strain evidence="2">DSM 44202</strain>
    </source>
</reference>
<dbReference type="AlphaFoldDB" id="U3GYV7"/>
<sequence>MARASQHPTNLPALHKLITQLAIIRETSGLTIDDAAKAMGVDKAAVSKLERGLTNPTLLTVARYADAVGATLAPIAVPRAQGQQWTGLADEVLLALDNETELPTTPTPHNVSHAHA</sequence>
<keyword evidence="3" id="KW-1185">Reference proteome</keyword>
<dbReference type="STRING" id="1348662.CARG_09535"/>